<comment type="caution">
    <text evidence="3">The sequence shown here is derived from an EMBL/GenBank/DDBJ whole genome shotgun (WGS) entry which is preliminary data.</text>
</comment>
<accession>A0A8X6PFZ9</accession>
<dbReference type="EMBL" id="BMAW01115180">
    <property type="protein sequence ID" value="GFT65204.1"/>
    <property type="molecule type" value="Genomic_DNA"/>
</dbReference>
<dbReference type="Proteomes" id="UP000887013">
    <property type="component" value="Unassembled WGS sequence"/>
</dbReference>
<dbReference type="EMBL" id="BMAW01080967">
    <property type="protein sequence ID" value="GFU22197.1"/>
    <property type="molecule type" value="Genomic_DNA"/>
</dbReference>
<dbReference type="OrthoDB" id="6460781at2759"/>
<feature type="non-terminal residue" evidence="3">
    <location>
        <position position="1"/>
    </location>
</feature>
<organism evidence="3 5">
    <name type="scientific">Nephila pilipes</name>
    <name type="common">Giant wood spider</name>
    <name type="synonym">Nephila maculata</name>
    <dbReference type="NCBI Taxonomy" id="299642"/>
    <lineage>
        <taxon>Eukaryota</taxon>
        <taxon>Metazoa</taxon>
        <taxon>Ecdysozoa</taxon>
        <taxon>Arthropoda</taxon>
        <taxon>Chelicerata</taxon>
        <taxon>Arachnida</taxon>
        <taxon>Araneae</taxon>
        <taxon>Araneomorphae</taxon>
        <taxon>Entelegynae</taxon>
        <taxon>Araneoidea</taxon>
        <taxon>Nephilidae</taxon>
        <taxon>Nephila</taxon>
    </lineage>
</organism>
<dbReference type="EMBL" id="BMAW01094358">
    <property type="protein sequence ID" value="GFS65032.1"/>
    <property type="molecule type" value="Genomic_DNA"/>
</dbReference>
<reference evidence="3" key="1">
    <citation type="submission" date="2020-08" db="EMBL/GenBank/DDBJ databases">
        <title>Multicomponent nature underlies the extraordinary mechanical properties of spider dragline silk.</title>
        <authorList>
            <person name="Kono N."/>
            <person name="Nakamura H."/>
            <person name="Mori M."/>
            <person name="Yoshida Y."/>
            <person name="Ohtoshi R."/>
            <person name="Malay A.D."/>
            <person name="Moran D.A.P."/>
            <person name="Tomita M."/>
            <person name="Numata K."/>
            <person name="Arakawa K."/>
        </authorList>
    </citation>
    <scope>NUCLEOTIDE SEQUENCE</scope>
</reference>
<proteinExistence type="predicted"/>
<evidence type="ECO:0000313" key="4">
    <source>
        <dbReference type="EMBL" id="GFU22197.1"/>
    </source>
</evidence>
<name>A0A8X6PFZ9_NEPPI</name>
<evidence type="ECO:0000313" key="1">
    <source>
        <dbReference type="EMBL" id="GFS65032.1"/>
    </source>
</evidence>
<evidence type="ECO:0000313" key="3">
    <source>
        <dbReference type="EMBL" id="GFT65204.1"/>
    </source>
</evidence>
<dbReference type="EMBL" id="BMAW01016911">
    <property type="protein sequence ID" value="GFT51366.1"/>
    <property type="molecule type" value="Genomic_DNA"/>
</dbReference>
<protein>
    <submittedName>
        <fullName evidence="3">Uncharacterized protein</fullName>
    </submittedName>
</protein>
<evidence type="ECO:0000313" key="5">
    <source>
        <dbReference type="Proteomes" id="UP000887013"/>
    </source>
</evidence>
<sequence length="40" mass="4907">KKEYVNPILLSPITKFWIHEKEPIPEVTQMTERTYNFQEK</sequence>
<evidence type="ECO:0000313" key="2">
    <source>
        <dbReference type="EMBL" id="GFT51366.1"/>
    </source>
</evidence>
<dbReference type="AlphaFoldDB" id="A0A8X6PFZ9"/>
<keyword evidence="5" id="KW-1185">Reference proteome</keyword>
<gene>
    <name evidence="2" type="ORF">NPIL_224461</name>
    <name evidence="4" type="ORF">NPIL_408421</name>
    <name evidence="1" type="ORF">NPIL_448721</name>
    <name evidence="3" type="ORF">NPIL_511161</name>
</gene>